<evidence type="ECO:0000259" key="2">
    <source>
        <dbReference type="Pfam" id="PF07987"/>
    </source>
</evidence>
<proteinExistence type="predicted"/>
<evidence type="ECO:0000313" key="4">
    <source>
        <dbReference type="Proteomes" id="UP000053815"/>
    </source>
</evidence>
<feature type="domain" description="YncI copper-binding" evidence="2">
    <location>
        <begin position="24"/>
        <end position="157"/>
    </location>
</feature>
<evidence type="ECO:0000256" key="1">
    <source>
        <dbReference type="SAM" id="SignalP"/>
    </source>
</evidence>
<reference evidence="3" key="1">
    <citation type="submission" date="2014-09" db="EMBL/GenBank/DDBJ databases">
        <title>Draft genome sequence of an oleaginous Mucoromycotina fungus Mucor ambiguus NBRC6742.</title>
        <authorList>
            <person name="Takeda I."/>
            <person name="Yamane N."/>
            <person name="Morita T."/>
            <person name="Tamano K."/>
            <person name="Machida M."/>
            <person name="Baker S."/>
            <person name="Koike H."/>
        </authorList>
    </citation>
    <scope>NUCLEOTIDE SEQUENCE</scope>
    <source>
        <strain evidence="3">NBRC 6742</strain>
    </source>
</reference>
<dbReference type="OrthoDB" id="4234at2759"/>
<dbReference type="Gene3D" id="2.60.40.2230">
    <property type="entry name" value="Uncharacterised protein YcnI-like PF07987, DUF1775"/>
    <property type="match status" value="1"/>
</dbReference>
<dbReference type="InterPro" id="IPR038507">
    <property type="entry name" value="YcnI-like_sf"/>
</dbReference>
<dbReference type="Pfam" id="PF07987">
    <property type="entry name" value="DUF1775"/>
    <property type="match status" value="1"/>
</dbReference>
<dbReference type="STRING" id="91626.A0A0C9MTR4"/>
<feature type="signal peptide" evidence="1">
    <location>
        <begin position="1"/>
        <end position="23"/>
    </location>
</feature>
<keyword evidence="4" id="KW-1185">Reference proteome</keyword>
<dbReference type="AlphaFoldDB" id="A0A0C9MTR4"/>
<gene>
    <name evidence="3" type="ORF">MAM1_0093d04979</name>
</gene>
<dbReference type="Proteomes" id="UP000053815">
    <property type="component" value="Unassembled WGS sequence"/>
</dbReference>
<keyword evidence="1" id="KW-0732">Signal</keyword>
<sequence>MAIIRNSLIAATLTLLFSASTNAHVALNPKFAEPGQNLTTAFHVPHGCNGSATTGITVTVPDAITVLTAQQVNNWTLSTTYRDESNTTVSTITWNNGYLDPKGAVDFPMTLTVPNSDLSSQPNVTLYFPVLQTCQVGTANWSALGNDHQGEPAPTLVIVKNATQAAADAIAIKANTTASASASASSAAATQTGSAANSIYAGVLPFAAAIGALAIAF</sequence>
<accession>A0A0C9MTR4</accession>
<protein>
    <recommendedName>
        <fullName evidence="2">YncI copper-binding domain-containing protein</fullName>
    </recommendedName>
</protein>
<dbReference type="EMBL" id="DF836382">
    <property type="protein sequence ID" value="GAN05508.1"/>
    <property type="molecule type" value="Genomic_DNA"/>
</dbReference>
<evidence type="ECO:0000313" key="3">
    <source>
        <dbReference type="EMBL" id="GAN05508.1"/>
    </source>
</evidence>
<dbReference type="InterPro" id="IPR012533">
    <property type="entry name" value="YcnI-copper_dom"/>
</dbReference>
<organism evidence="3">
    <name type="scientific">Mucor ambiguus</name>
    <dbReference type="NCBI Taxonomy" id="91626"/>
    <lineage>
        <taxon>Eukaryota</taxon>
        <taxon>Fungi</taxon>
        <taxon>Fungi incertae sedis</taxon>
        <taxon>Mucoromycota</taxon>
        <taxon>Mucoromycotina</taxon>
        <taxon>Mucoromycetes</taxon>
        <taxon>Mucorales</taxon>
        <taxon>Mucorineae</taxon>
        <taxon>Mucoraceae</taxon>
        <taxon>Mucor</taxon>
    </lineage>
</organism>
<feature type="chain" id="PRO_5002199750" description="YncI copper-binding domain-containing protein" evidence="1">
    <location>
        <begin position="24"/>
        <end position="217"/>
    </location>
</feature>
<name>A0A0C9MTR4_9FUNG</name>